<feature type="domain" description="Inner membrane protein YgaP-like transmembrane" evidence="2">
    <location>
        <begin position="1"/>
        <end position="70"/>
    </location>
</feature>
<evidence type="ECO:0000313" key="4">
    <source>
        <dbReference type="Proteomes" id="UP000033774"/>
    </source>
</evidence>
<feature type="transmembrane region" description="Helical" evidence="1">
    <location>
        <begin position="12"/>
        <end position="32"/>
    </location>
</feature>
<organism evidence="3 4">
    <name type="scientific">Elstera litoralis</name>
    <dbReference type="NCBI Taxonomy" id="552518"/>
    <lineage>
        <taxon>Bacteria</taxon>
        <taxon>Pseudomonadati</taxon>
        <taxon>Pseudomonadota</taxon>
        <taxon>Alphaproteobacteria</taxon>
        <taxon>Rhodospirillales</taxon>
        <taxon>Rhodospirillaceae</taxon>
        <taxon>Elstera</taxon>
    </lineage>
</organism>
<reference evidence="3 4" key="1">
    <citation type="submission" date="2015-03" db="EMBL/GenBank/DDBJ databases">
        <title>Draft genome sequence of Elstera litoralis.</title>
        <authorList>
            <person name="Rahalkar M.C."/>
            <person name="Dhakephalkar P.K."/>
            <person name="Pore S.D."/>
            <person name="Arora P."/>
            <person name="Kapse N.G."/>
            <person name="Pandit P.S."/>
        </authorList>
    </citation>
    <scope>NUCLEOTIDE SEQUENCE [LARGE SCALE GENOMIC DNA]</scope>
    <source>
        <strain evidence="3 4">Dia-1</strain>
    </source>
</reference>
<dbReference type="EMBL" id="LAJY01000011">
    <property type="protein sequence ID" value="KJV11070.1"/>
    <property type="molecule type" value="Genomic_DNA"/>
</dbReference>
<keyword evidence="4" id="KW-1185">Reference proteome</keyword>
<name>A0A0F3IWH1_9PROT</name>
<feature type="transmembrane region" description="Helical" evidence="1">
    <location>
        <begin position="38"/>
        <end position="64"/>
    </location>
</feature>
<keyword evidence="1 3" id="KW-0812">Transmembrane</keyword>
<dbReference type="RefSeq" id="WP_045774185.1">
    <property type="nucleotide sequence ID" value="NZ_LAJY01000011.1"/>
</dbReference>
<dbReference type="Pfam" id="PF11127">
    <property type="entry name" value="YgaP-like_TM"/>
    <property type="match status" value="1"/>
</dbReference>
<keyword evidence="1" id="KW-0472">Membrane</keyword>
<proteinExistence type="predicted"/>
<evidence type="ECO:0000256" key="1">
    <source>
        <dbReference type="SAM" id="Phobius"/>
    </source>
</evidence>
<sequence length="74" mass="8053">MTNVGGLDRIMRFGVGVLLILFPFVPGLQGLVAGWGVWQYALTAAGVVMVGTAFFRFCPAYVLFGIRTCPLSRR</sequence>
<dbReference type="OrthoDB" id="9804804at2"/>
<dbReference type="Proteomes" id="UP000033774">
    <property type="component" value="Unassembled WGS sequence"/>
</dbReference>
<dbReference type="AlphaFoldDB" id="A0A0F3IWH1"/>
<accession>A0A0F3IWH1</accession>
<dbReference type="InterPro" id="IPR021309">
    <property type="entry name" value="YgaP-like_TM"/>
</dbReference>
<keyword evidence="1" id="KW-1133">Transmembrane helix</keyword>
<evidence type="ECO:0000313" key="3">
    <source>
        <dbReference type="EMBL" id="KJV11070.1"/>
    </source>
</evidence>
<evidence type="ECO:0000259" key="2">
    <source>
        <dbReference type="Pfam" id="PF11127"/>
    </source>
</evidence>
<gene>
    <name evidence="3" type="ORF">VZ95_00740</name>
</gene>
<protein>
    <submittedName>
        <fullName evidence="3">Transmembrane protein</fullName>
    </submittedName>
</protein>
<comment type="caution">
    <text evidence="3">The sequence shown here is derived from an EMBL/GenBank/DDBJ whole genome shotgun (WGS) entry which is preliminary data.</text>
</comment>